<reference evidence="3" key="1">
    <citation type="submission" date="2020-06" db="EMBL/GenBank/DDBJ databases">
        <title>WGS assembly of Ceratodon purpureus strain R40.</title>
        <authorList>
            <person name="Carey S.B."/>
            <person name="Jenkins J."/>
            <person name="Shu S."/>
            <person name="Lovell J.T."/>
            <person name="Sreedasyam A."/>
            <person name="Maumus F."/>
            <person name="Tiley G.P."/>
            <person name="Fernandez-Pozo N."/>
            <person name="Barry K."/>
            <person name="Chen C."/>
            <person name="Wang M."/>
            <person name="Lipzen A."/>
            <person name="Daum C."/>
            <person name="Saski C.A."/>
            <person name="Payton A.C."/>
            <person name="Mcbreen J.C."/>
            <person name="Conrad R.E."/>
            <person name="Kollar L.M."/>
            <person name="Olsson S."/>
            <person name="Huttunen S."/>
            <person name="Landis J.B."/>
            <person name="Wickett N.J."/>
            <person name="Johnson M.G."/>
            <person name="Rensing S.A."/>
            <person name="Grimwood J."/>
            <person name="Schmutz J."/>
            <person name="Mcdaniel S.F."/>
        </authorList>
    </citation>
    <scope>NUCLEOTIDE SEQUENCE</scope>
    <source>
        <strain evidence="3">R40</strain>
    </source>
</reference>
<dbReference type="PANTHER" id="PTHR31852">
    <property type="entry name" value="LATE EMBRYOGENESIS ABUNDANT (LEA) HYDROXYPROLINE-RICH GLYCOPROTEIN FAMILY"/>
    <property type="match status" value="1"/>
</dbReference>
<dbReference type="InterPro" id="IPR055301">
    <property type="entry name" value="Lea14-like_2"/>
</dbReference>
<dbReference type="AlphaFoldDB" id="A0A8T0IA19"/>
<protein>
    <recommendedName>
        <fullName evidence="2">Late embryogenesis abundant protein LEA-2 subgroup domain-containing protein</fullName>
    </recommendedName>
</protein>
<keyword evidence="4" id="KW-1185">Reference proteome</keyword>
<sequence>MQLAIISEKQQTLELLVTNWYIHIGSNSRATKNMVKEKDFEAKVSIPYDTDVKASKARRRRMCRLGCCMGVGVIFLIGILIIILVFTVFKARDPDIWVNGVKLADLNITYGTLVPHVRLRLDLSLTVHNPNKANYKYDNGSSILYYQDIEVGHADIPAGRLSAKETKTQSVTLNVQADQFLRGSNITKDFVAGVIPVSATTKISGRVNILNIYKRHGVSYSWCNMSVFIANATLASLQCRYTLHG</sequence>
<gene>
    <name evidence="3" type="ORF">KC19_4G127300</name>
</gene>
<organism evidence="3 4">
    <name type="scientific">Ceratodon purpureus</name>
    <name type="common">Fire moss</name>
    <name type="synonym">Dicranum purpureum</name>
    <dbReference type="NCBI Taxonomy" id="3225"/>
    <lineage>
        <taxon>Eukaryota</taxon>
        <taxon>Viridiplantae</taxon>
        <taxon>Streptophyta</taxon>
        <taxon>Embryophyta</taxon>
        <taxon>Bryophyta</taxon>
        <taxon>Bryophytina</taxon>
        <taxon>Bryopsida</taxon>
        <taxon>Dicranidae</taxon>
        <taxon>Pseudoditrichales</taxon>
        <taxon>Ditrichaceae</taxon>
        <taxon>Ceratodon</taxon>
    </lineage>
</organism>
<evidence type="ECO:0000313" key="4">
    <source>
        <dbReference type="Proteomes" id="UP000822688"/>
    </source>
</evidence>
<proteinExistence type="predicted"/>
<evidence type="ECO:0000256" key="1">
    <source>
        <dbReference type="SAM" id="Phobius"/>
    </source>
</evidence>
<dbReference type="Proteomes" id="UP000822688">
    <property type="component" value="Chromosome 4"/>
</dbReference>
<keyword evidence="1" id="KW-1133">Transmembrane helix</keyword>
<dbReference type="Gene3D" id="2.60.40.1820">
    <property type="match status" value="1"/>
</dbReference>
<evidence type="ECO:0000313" key="3">
    <source>
        <dbReference type="EMBL" id="KAG0579835.1"/>
    </source>
</evidence>
<accession>A0A8T0IA19</accession>
<keyword evidence="1" id="KW-0812">Transmembrane</keyword>
<name>A0A8T0IA19_CERPU</name>
<dbReference type="SUPFAM" id="SSF117070">
    <property type="entry name" value="LEA14-like"/>
    <property type="match status" value="1"/>
</dbReference>
<feature type="domain" description="Late embryogenesis abundant protein LEA-2 subgroup" evidence="2">
    <location>
        <begin position="125"/>
        <end position="209"/>
    </location>
</feature>
<feature type="transmembrane region" description="Helical" evidence="1">
    <location>
        <begin position="65"/>
        <end position="89"/>
    </location>
</feature>
<keyword evidence="1" id="KW-0472">Membrane</keyword>
<dbReference type="Pfam" id="PF03168">
    <property type="entry name" value="LEA_2"/>
    <property type="match status" value="1"/>
</dbReference>
<dbReference type="EMBL" id="CM026424">
    <property type="protein sequence ID" value="KAG0579835.1"/>
    <property type="molecule type" value="Genomic_DNA"/>
</dbReference>
<comment type="caution">
    <text evidence="3">The sequence shown here is derived from an EMBL/GenBank/DDBJ whole genome shotgun (WGS) entry which is preliminary data.</text>
</comment>
<evidence type="ECO:0000259" key="2">
    <source>
        <dbReference type="Pfam" id="PF03168"/>
    </source>
</evidence>
<dbReference type="InterPro" id="IPR004864">
    <property type="entry name" value="LEA_2"/>
</dbReference>